<accession>A0A7T0LVY6</accession>
<evidence type="ECO:0000313" key="2">
    <source>
        <dbReference type="Proteomes" id="UP000594462"/>
    </source>
</evidence>
<proteinExistence type="predicted"/>
<dbReference type="Proteomes" id="UP000594462">
    <property type="component" value="Segment"/>
</dbReference>
<sequence length="80" mass="9561">MQKLRCPKTGKGLWVNRDLLNRMRTLKVLGVSIYESPPVISPYLTKERIYHEDDYYSAEYIGNNQWKFTIEPVAKWLQRN</sequence>
<reference evidence="1 2" key="1">
    <citation type="submission" date="2019-12" db="EMBL/GenBank/DDBJ databases">
        <authorList>
            <person name="Shneider M.M."/>
            <person name="Evseev P.V."/>
            <person name="Lukianova A.A."/>
            <person name="Kabilov M.R."/>
            <person name="Miroshnikov K.A."/>
        </authorList>
    </citation>
    <scope>NUCLEOTIDE SEQUENCE [LARGE SCALE GENOMIC DNA]</scope>
</reference>
<organism evidence="1 2">
    <name type="scientific">Pectobacterium phage Possum</name>
    <dbReference type="NCBI Taxonomy" id="2686301"/>
    <lineage>
        <taxon>Viruses</taxon>
        <taxon>Duplodnaviria</taxon>
        <taxon>Heunggongvirae</taxon>
        <taxon>Uroviricota</taxon>
        <taxon>Caudoviricetes</taxon>
        <taxon>Schitoviridae</taxon>
        <taxon>Cbunavirus</taxon>
        <taxon>Cbunavirus possum</taxon>
    </lineage>
</organism>
<evidence type="ECO:0000313" key="1">
    <source>
        <dbReference type="EMBL" id="QPL10851.1"/>
    </source>
</evidence>
<protein>
    <submittedName>
        <fullName evidence="1">Uncharacterized protein</fullName>
    </submittedName>
</protein>
<name>A0A7T0LVY6_9CAUD</name>
<keyword evidence="2" id="KW-1185">Reference proteome</keyword>
<gene>
    <name evidence="1" type="ORF">Possum_00010</name>
</gene>
<dbReference type="EMBL" id="MN812687">
    <property type="protein sequence ID" value="QPL10851.1"/>
    <property type="molecule type" value="Genomic_DNA"/>
</dbReference>